<gene>
    <name evidence="2" type="ORF">MMAGJ_12410</name>
</gene>
<name>A0ABN5Y144_MYCME</name>
<feature type="compositionally biased region" description="Basic residues" evidence="1">
    <location>
        <begin position="126"/>
        <end position="136"/>
    </location>
</feature>
<evidence type="ECO:0000313" key="2">
    <source>
        <dbReference type="EMBL" id="BBX31959.1"/>
    </source>
</evidence>
<sequence>MLSEDANTAVVAVYAGLVATLDHLLGGDADLGRFPEDAVLQAAIAELRTEARDFMVEWLLRNAEWAENAAAVLDQMDELEDPFPPLPPAPTPIRRRPRRWWRRPVTAAHPSCGPEWKPPTSSRACTPRRIRTSTGC</sequence>
<organism evidence="2 3">
    <name type="scientific">Mycolicibacterium mageritense</name>
    <name type="common">Mycobacterium mageritense</name>
    <dbReference type="NCBI Taxonomy" id="53462"/>
    <lineage>
        <taxon>Bacteria</taxon>
        <taxon>Bacillati</taxon>
        <taxon>Actinomycetota</taxon>
        <taxon>Actinomycetes</taxon>
        <taxon>Mycobacteriales</taxon>
        <taxon>Mycobacteriaceae</taxon>
        <taxon>Mycolicibacterium</taxon>
    </lineage>
</organism>
<keyword evidence="3" id="KW-1185">Reference proteome</keyword>
<dbReference type="Proteomes" id="UP000465622">
    <property type="component" value="Chromosome"/>
</dbReference>
<evidence type="ECO:0000256" key="1">
    <source>
        <dbReference type="SAM" id="MobiDB-lite"/>
    </source>
</evidence>
<reference evidence="2 3" key="1">
    <citation type="journal article" date="2019" name="Emerg. Microbes Infect.">
        <title>Comprehensive subspecies identification of 175 nontuberculous mycobacteria species based on 7547 genomic profiles.</title>
        <authorList>
            <person name="Matsumoto Y."/>
            <person name="Kinjo T."/>
            <person name="Motooka D."/>
            <person name="Nabeya D."/>
            <person name="Jung N."/>
            <person name="Uechi K."/>
            <person name="Horii T."/>
            <person name="Iida T."/>
            <person name="Fujita J."/>
            <person name="Nakamura S."/>
        </authorList>
    </citation>
    <scope>NUCLEOTIDE SEQUENCE [LARGE SCALE GENOMIC DNA]</scope>
    <source>
        <strain evidence="2 3">JCM 12375</strain>
    </source>
</reference>
<evidence type="ECO:0000313" key="3">
    <source>
        <dbReference type="Proteomes" id="UP000465622"/>
    </source>
</evidence>
<feature type="region of interest" description="Disordered" evidence="1">
    <location>
        <begin position="112"/>
        <end position="136"/>
    </location>
</feature>
<protein>
    <submittedName>
        <fullName evidence="2">Uncharacterized protein</fullName>
    </submittedName>
</protein>
<dbReference type="EMBL" id="AP022567">
    <property type="protein sequence ID" value="BBX31959.1"/>
    <property type="molecule type" value="Genomic_DNA"/>
</dbReference>
<accession>A0ABN5Y144</accession>
<proteinExistence type="predicted"/>